<dbReference type="Proteomes" id="UP000245119">
    <property type="component" value="Linkage Group LG10"/>
</dbReference>
<dbReference type="STRING" id="400727.A0A2T7NNJ0"/>
<comment type="caution">
    <text evidence="2">The sequence shown here is derived from an EMBL/GenBank/DDBJ whole genome shotgun (WGS) entry which is preliminary data.</text>
</comment>
<reference evidence="2 3" key="1">
    <citation type="submission" date="2018-04" db="EMBL/GenBank/DDBJ databases">
        <title>The genome of golden apple snail Pomacea canaliculata provides insight into stress tolerance and invasive adaptation.</title>
        <authorList>
            <person name="Liu C."/>
            <person name="Liu B."/>
            <person name="Ren Y."/>
            <person name="Zhang Y."/>
            <person name="Wang H."/>
            <person name="Li S."/>
            <person name="Jiang F."/>
            <person name="Yin L."/>
            <person name="Zhang G."/>
            <person name="Qian W."/>
            <person name="Fan W."/>
        </authorList>
    </citation>
    <scope>NUCLEOTIDE SEQUENCE [LARGE SCALE GENOMIC DNA]</scope>
    <source>
        <strain evidence="2">SZHN2017</strain>
        <tissue evidence="2">Muscle</tissue>
    </source>
</reference>
<dbReference type="AlphaFoldDB" id="A0A2T7NNJ0"/>
<gene>
    <name evidence="2" type="ORF">C0Q70_15995</name>
</gene>
<keyword evidence="3" id="KW-1185">Reference proteome</keyword>
<sequence length="183" mass="19382">MCRVRKISGGGWSRGPAPPKLVTIIASKAVAVVRPAPRSSSSLANLMSVEVLVPKPLPTVTIATTSAAPATSRGMKELRTTSARQGGSSSSSRGPEAGSRASTNEGPVLHRGVSPSRQQQQHFQGQLAPGQDISQFDASRIIYDSSTDTNYLRGRLLESHGVHLKSYCSLCRASLVSLSWVTQ</sequence>
<evidence type="ECO:0000313" key="2">
    <source>
        <dbReference type="EMBL" id="PVD22739.1"/>
    </source>
</evidence>
<proteinExistence type="predicted"/>
<evidence type="ECO:0000256" key="1">
    <source>
        <dbReference type="SAM" id="MobiDB-lite"/>
    </source>
</evidence>
<dbReference type="EMBL" id="PZQS01000010">
    <property type="protein sequence ID" value="PVD22739.1"/>
    <property type="molecule type" value="Genomic_DNA"/>
</dbReference>
<feature type="compositionally biased region" description="Low complexity" evidence="1">
    <location>
        <begin position="82"/>
        <end position="102"/>
    </location>
</feature>
<dbReference type="OrthoDB" id="408964at2759"/>
<feature type="compositionally biased region" description="Polar residues" evidence="1">
    <location>
        <begin position="115"/>
        <end position="124"/>
    </location>
</feature>
<feature type="region of interest" description="Disordered" evidence="1">
    <location>
        <begin position="64"/>
        <end position="129"/>
    </location>
</feature>
<organism evidence="2 3">
    <name type="scientific">Pomacea canaliculata</name>
    <name type="common">Golden apple snail</name>
    <dbReference type="NCBI Taxonomy" id="400727"/>
    <lineage>
        <taxon>Eukaryota</taxon>
        <taxon>Metazoa</taxon>
        <taxon>Spiralia</taxon>
        <taxon>Lophotrochozoa</taxon>
        <taxon>Mollusca</taxon>
        <taxon>Gastropoda</taxon>
        <taxon>Caenogastropoda</taxon>
        <taxon>Architaenioglossa</taxon>
        <taxon>Ampullarioidea</taxon>
        <taxon>Ampullariidae</taxon>
        <taxon>Pomacea</taxon>
    </lineage>
</organism>
<evidence type="ECO:0000313" key="3">
    <source>
        <dbReference type="Proteomes" id="UP000245119"/>
    </source>
</evidence>
<accession>A0A2T7NNJ0</accession>
<protein>
    <submittedName>
        <fullName evidence="2">Uncharacterized protein</fullName>
    </submittedName>
</protein>
<name>A0A2T7NNJ0_POMCA</name>